<evidence type="ECO:0000313" key="3">
    <source>
        <dbReference type="EMBL" id="QEV57600.1"/>
    </source>
</evidence>
<dbReference type="Proteomes" id="UP000549009">
    <property type="component" value="Unassembled WGS sequence"/>
</dbReference>
<evidence type="ECO:0000259" key="1">
    <source>
        <dbReference type="Pfam" id="PF12802"/>
    </source>
</evidence>
<dbReference type="Proteomes" id="UP000326505">
    <property type="component" value="Chromosome"/>
</dbReference>
<dbReference type="EMBL" id="CP023690">
    <property type="protein sequence ID" value="QEV57600.1"/>
    <property type="molecule type" value="Genomic_DNA"/>
</dbReference>
<keyword evidence="5" id="KW-1185">Reference proteome</keyword>
<dbReference type="KEGG" id="sspb:CP982_01775"/>
<proteinExistence type="predicted"/>
<feature type="domain" description="HTH marR-type" evidence="1">
    <location>
        <begin position="14"/>
        <end position="59"/>
    </location>
</feature>
<evidence type="ECO:0000313" key="4">
    <source>
        <dbReference type="Proteomes" id="UP000326505"/>
    </source>
</evidence>
<sequence>MDHQRRRWTFLTDHVRVLRAIARHPAARCRELAASCQIAERAVHRTLADLEEAGYLREARVGQRNRYIVNRFGPFRHPAQPGLNGRALLELAVCRERESERVQLALTGHDAQSCLSNLTRT</sequence>
<keyword evidence="2" id="KW-0238">DNA-binding</keyword>
<dbReference type="Gene3D" id="1.10.10.10">
    <property type="entry name" value="Winged helix-like DNA-binding domain superfamily/Winged helix DNA-binding domain"/>
    <property type="match status" value="1"/>
</dbReference>
<dbReference type="InterPro" id="IPR036388">
    <property type="entry name" value="WH-like_DNA-bd_sf"/>
</dbReference>
<dbReference type="InterPro" id="IPR036390">
    <property type="entry name" value="WH_DNA-bd_sf"/>
</dbReference>
<name>A0A5P2X3K1_STRST</name>
<evidence type="ECO:0000313" key="5">
    <source>
        <dbReference type="Proteomes" id="UP000549009"/>
    </source>
</evidence>
<accession>A0A5P2X3K1</accession>
<dbReference type="SUPFAM" id="SSF46785">
    <property type="entry name" value="Winged helix' DNA-binding domain"/>
    <property type="match status" value="1"/>
</dbReference>
<gene>
    <name evidence="3" type="ORF">CP982_01775</name>
    <name evidence="2" type="ORF">FHS40_006378</name>
</gene>
<dbReference type="RefSeq" id="WP_150508807.1">
    <property type="nucleotide sequence ID" value="NZ_BMSQ01000013.1"/>
</dbReference>
<reference evidence="2 5" key="2">
    <citation type="submission" date="2020-08" db="EMBL/GenBank/DDBJ databases">
        <title>Genomic Encyclopedia of Type Strains, Phase III (KMG-III): the genomes of soil and plant-associated and newly described type strains.</title>
        <authorList>
            <person name="Whitman W."/>
        </authorList>
    </citation>
    <scope>NUCLEOTIDE SEQUENCE [LARGE SCALE GENOMIC DNA]</scope>
    <source>
        <strain evidence="2 5">CECT 3146</strain>
    </source>
</reference>
<dbReference type="AlphaFoldDB" id="A0A5P2X3K1"/>
<organism evidence="3 4">
    <name type="scientific">Streptomyces spectabilis</name>
    <dbReference type="NCBI Taxonomy" id="68270"/>
    <lineage>
        <taxon>Bacteria</taxon>
        <taxon>Bacillati</taxon>
        <taxon>Actinomycetota</taxon>
        <taxon>Actinomycetes</taxon>
        <taxon>Kitasatosporales</taxon>
        <taxon>Streptomycetaceae</taxon>
        <taxon>Streptomyces</taxon>
    </lineage>
</organism>
<dbReference type="EMBL" id="JACHJD010000013">
    <property type="protein sequence ID" value="MBB5107261.1"/>
    <property type="molecule type" value="Genomic_DNA"/>
</dbReference>
<dbReference type="Pfam" id="PF12802">
    <property type="entry name" value="MarR_2"/>
    <property type="match status" value="1"/>
</dbReference>
<dbReference type="OrthoDB" id="371140at2"/>
<dbReference type="GO" id="GO:0003677">
    <property type="term" value="F:DNA binding"/>
    <property type="evidence" value="ECO:0007669"/>
    <property type="project" value="UniProtKB-KW"/>
</dbReference>
<protein>
    <submittedName>
        <fullName evidence="2">DNA-binding transcriptional ArsR family regulator</fullName>
    </submittedName>
    <submittedName>
        <fullName evidence="3">MarR family transcriptional regulator</fullName>
    </submittedName>
</protein>
<evidence type="ECO:0000313" key="2">
    <source>
        <dbReference type="EMBL" id="MBB5107261.1"/>
    </source>
</evidence>
<dbReference type="GO" id="GO:0003700">
    <property type="term" value="F:DNA-binding transcription factor activity"/>
    <property type="evidence" value="ECO:0007669"/>
    <property type="project" value="InterPro"/>
</dbReference>
<dbReference type="InterPro" id="IPR000835">
    <property type="entry name" value="HTH_MarR-typ"/>
</dbReference>
<reference evidence="3 4" key="1">
    <citation type="submission" date="2017-09" db="EMBL/GenBank/DDBJ databases">
        <authorList>
            <person name="Lee N."/>
            <person name="Cho B.-K."/>
        </authorList>
    </citation>
    <scope>NUCLEOTIDE SEQUENCE [LARGE SCALE GENOMIC DNA]</scope>
    <source>
        <strain evidence="3 4">ATCC 27465</strain>
    </source>
</reference>